<sequence length="263" mass="29031">MFRKFRTLILLLILATVGLGAWRSNSRLTAWEHTIHVAIYPIAADDSPATASYVSSLNKDSFEDIAQWMQAQTDTLGLAVLQPVALNVAPTVFDKPPLPPRQASAVDAILWSLKFRWWASQHDQISGPKPHIRLFVLFHDPERNGVVPHSTGLSKGQIGIIHAFASRQQRRQNNVVLAHELLHTFGATDKYDLATLQPIYPQGYAEPQRNPRLPQTQAEIMGGRTPIDAQTSEIPASLADTLIGPETAREIGMLRSSGKNGPI</sequence>
<dbReference type="AlphaFoldDB" id="Q47FK8"/>
<dbReference type="KEGG" id="dar:Daro_1625"/>
<gene>
    <name evidence="1" type="ordered locus">Daro_1625</name>
</gene>
<proteinExistence type="predicted"/>
<reference evidence="1" key="1">
    <citation type="submission" date="2005-08" db="EMBL/GenBank/DDBJ databases">
        <title>Complete sequence of Dechloromonas aromatica RCB.</title>
        <authorList>
            <person name="Salinero K.K."/>
            <person name="Copeland A."/>
            <person name="Lucas S."/>
            <person name="Lapidus A."/>
            <person name="Barry K."/>
            <person name="Detter J.C."/>
            <person name="Glavina T."/>
            <person name="Hammon N."/>
            <person name="Israni S."/>
            <person name="Pitluck S."/>
            <person name="Di Bartolo G."/>
            <person name="Trong S."/>
            <person name="Schmutz J."/>
            <person name="Larimer F."/>
            <person name="Land M."/>
            <person name="Ivanova N."/>
            <person name="Richardson P."/>
        </authorList>
    </citation>
    <scope>NUCLEOTIDE SEQUENCE</scope>
    <source>
        <strain evidence="1">RCB</strain>
    </source>
</reference>
<name>Q47FK8_DECAR</name>
<dbReference type="OrthoDB" id="5523793at2"/>
<evidence type="ECO:0000313" key="1">
    <source>
        <dbReference type="EMBL" id="AAZ46373.1"/>
    </source>
</evidence>
<organism evidence="1">
    <name type="scientific">Dechloromonas aromatica (strain RCB)</name>
    <dbReference type="NCBI Taxonomy" id="159087"/>
    <lineage>
        <taxon>Bacteria</taxon>
        <taxon>Pseudomonadati</taxon>
        <taxon>Pseudomonadota</taxon>
        <taxon>Betaproteobacteria</taxon>
        <taxon>Rhodocyclales</taxon>
        <taxon>Azonexaceae</taxon>
        <taxon>Dechloromonas</taxon>
    </lineage>
</organism>
<dbReference type="EMBL" id="CP000089">
    <property type="protein sequence ID" value="AAZ46373.1"/>
    <property type="molecule type" value="Genomic_DNA"/>
</dbReference>
<accession>Q47FK8</accession>
<protein>
    <submittedName>
        <fullName evidence="1">Uncharacterized protein</fullName>
    </submittedName>
</protein>
<dbReference type="STRING" id="159087.Daro_1625"/>
<dbReference type="HOGENOM" id="CLU_096719_0_0_4"/>
<dbReference type="eggNOG" id="ENOG502ZEBA">
    <property type="taxonomic scope" value="Bacteria"/>
</dbReference>